<dbReference type="InterPro" id="IPR018170">
    <property type="entry name" value="Aldo/ket_reductase_CS"/>
</dbReference>
<dbReference type="Gene3D" id="3.20.20.100">
    <property type="entry name" value="NADP-dependent oxidoreductase domain"/>
    <property type="match status" value="1"/>
</dbReference>
<evidence type="ECO:0000256" key="2">
    <source>
        <dbReference type="ARBA" id="ARBA00022857"/>
    </source>
</evidence>
<gene>
    <name evidence="5" type="ORF">H9876_05790</name>
</gene>
<proteinExistence type="inferred from homology"/>
<dbReference type="SUPFAM" id="SSF51430">
    <property type="entry name" value="NAD(P)-linked oxidoreductase"/>
    <property type="match status" value="1"/>
</dbReference>
<accession>A0A9D1U3I0</accession>
<comment type="caution">
    <text evidence="5">The sequence shown here is derived from an EMBL/GenBank/DDBJ whole genome shotgun (WGS) entry which is preliminary data.</text>
</comment>
<dbReference type="Pfam" id="PF00248">
    <property type="entry name" value="Aldo_ket_red"/>
    <property type="match status" value="1"/>
</dbReference>
<feature type="domain" description="NADP-dependent oxidoreductase" evidence="4">
    <location>
        <begin position="5"/>
        <end position="120"/>
    </location>
</feature>
<evidence type="ECO:0000313" key="6">
    <source>
        <dbReference type="Proteomes" id="UP000886878"/>
    </source>
</evidence>
<keyword evidence="2" id="KW-0521">NADP</keyword>
<feature type="non-terminal residue" evidence="5">
    <location>
        <position position="1"/>
    </location>
</feature>
<comment type="similarity">
    <text evidence="1">Belongs to the aldo/keto reductase family.</text>
</comment>
<evidence type="ECO:0000256" key="3">
    <source>
        <dbReference type="ARBA" id="ARBA00023002"/>
    </source>
</evidence>
<sequence length="139" mass="16136">FQVIHLQYLATQAAEMPVVNQVERHPRLNQAPLVKFDQDHHIITQAWSPLGRGTILDNPTLKAIGDHHHKSAAQVVLRWHLQSSVAFIPKSVHEARIKQNMAIYDFQLSDQEMDQINQLNNFHRTGKEPALVYEYNKKW</sequence>
<dbReference type="Proteomes" id="UP000886878">
    <property type="component" value="Unassembled WGS sequence"/>
</dbReference>
<evidence type="ECO:0000313" key="5">
    <source>
        <dbReference type="EMBL" id="HIW70858.1"/>
    </source>
</evidence>
<protein>
    <submittedName>
        <fullName evidence="5">Aldo/keto reductase</fullName>
    </submittedName>
</protein>
<evidence type="ECO:0000256" key="1">
    <source>
        <dbReference type="ARBA" id="ARBA00007905"/>
    </source>
</evidence>
<dbReference type="PROSITE" id="PS00063">
    <property type="entry name" value="ALDOKETO_REDUCTASE_3"/>
    <property type="match status" value="1"/>
</dbReference>
<dbReference type="PRINTS" id="PR00069">
    <property type="entry name" value="ALDKETRDTASE"/>
</dbReference>
<dbReference type="InterPro" id="IPR036812">
    <property type="entry name" value="NAD(P)_OxRdtase_dom_sf"/>
</dbReference>
<evidence type="ECO:0000259" key="4">
    <source>
        <dbReference type="Pfam" id="PF00248"/>
    </source>
</evidence>
<dbReference type="EMBL" id="DXGK01000123">
    <property type="protein sequence ID" value="HIW70858.1"/>
    <property type="molecule type" value="Genomic_DNA"/>
</dbReference>
<dbReference type="InterPro" id="IPR023210">
    <property type="entry name" value="NADP_OxRdtase_dom"/>
</dbReference>
<organism evidence="5 6">
    <name type="scientific">Candidatus Limosilactobacillus merdipullorum</name>
    <dbReference type="NCBI Taxonomy" id="2838653"/>
    <lineage>
        <taxon>Bacteria</taxon>
        <taxon>Bacillati</taxon>
        <taxon>Bacillota</taxon>
        <taxon>Bacilli</taxon>
        <taxon>Lactobacillales</taxon>
        <taxon>Lactobacillaceae</taxon>
        <taxon>Limosilactobacillus</taxon>
    </lineage>
</organism>
<name>A0A9D1U3I0_9LACO</name>
<dbReference type="InterPro" id="IPR020471">
    <property type="entry name" value="AKR"/>
</dbReference>
<dbReference type="GO" id="GO:0016616">
    <property type="term" value="F:oxidoreductase activity, acting on the CH-OH group of donors, NAD or NADP as acceptor"/>
    <property type="evidence" value="ECO:0007669"/>
    <property type="project" value="UniProtKB-ARBA"/>
</dbReference>
<dbReference type="PANTHER" id="PTHR43827:SF3">
    <property type="entry name" value="NADP-DEPENDENT OXIDOREDUCTASE DOMAIN-CONTAINING PROTEIN"/>
    <property type="match status" value="1"/>
</dbReference>
<reference evidence="5" key="2">
    <citation type="submission" date="2021-04" db="EMBL/GenBank/DDBJ databases">
        <authorList>
            <person name="Gilroy R."/>
        </authorList>
    </citation>
    <scope>NUCLEOTIDE SEQUENCE</scope>
    <source>
        <strain evidence="5">ChiHejej3B27-2180</strain>
    </source>
</reference>
<keyword evidence="3" id="KW-0560">Oxidoreductase</keyword>
<dbReference type="AlphaFoldDB" id="A0A9D1U3I0"/>
<dbReference type="PANTHER" id="PTHR43827">
    <property type="entry name" value="2,5-DIKETO-D-GLUCONIC ACID REDUCTASE"/>
    <property type="match status" value="1"/>
</dbReference>
<reference evidence="5" key="1">
    <citation type="journal article" date="2021" name="PeerJ">
        <title>Extensive microbial diversity within the chicken gut microbiome revealed by metagenomics and culture.</title>
        <authorList>
            <person name="Gilroy R."/>
            <person name="Ravi A."/>
            <person name="Getino M."/>
            <person name="Pursley I."/>
            <person name="Horton D.L."/>
            <person name="Alikhan N.F."/>
            <person name="Baker D."/>
            <person name="Gharbi K."/>
            <person name="Hall N."/>
            <person name="Watson M."/>
            <person name="Adriaenssens E.M."/>
            <person name="Foster-Nyarko E."/>
            <person name="Jarju S."/>
            <person name="Secka A."/>
            <person name="Antonio M."/>
            <person name="Oren A."/>
            <person name="Chaudhuri R.R."/>
            <person name="La Ragione R."/>
            <person name="Hildebrand F."/>
            <person name="Pallen M.J."/>
        </authorList>
    </citation>
    <scope>NUCLEOTIDE SEQUENCE</scope>
    <source>
        <strain evidence="5">ChiHejej3B27-2180</strain>
    </source>
</reference>